<organism evidence="2 3">
    <name type="scientific">Lobosporangium transversale</name>
    <dbReference type="NCBI Taxonomy" id="64571"/>
    <lineage>
        <taxon>Eukaryota</taxon>
        <taxon>Fungi</taxon>
        <taxon>Fungi incertae sedis</taxon>
        <taxon>Mucoromycota</taxon>
        <taxon>Mortierellomycotina</taxon>
        <taxon>Mortierellomycetes</taxon>
        <taxon>Mortierellales</taxon>
        <taxon>Mortierellaceae</taxon>
        <taxon>Lobosporangium</taxon>
    </lineage>
</organism>
<reference evidence="2 3" key="1">
    <citation type="submission" date="2016-07" db="EMBL/GenBank/DDBJ databases">
        <title>Pervasive Adenine N6-methylation of Active Genes in Fungi.</title>
        <authorList>
            <consortium name="DOE Joint Genome Institute"/>
            <person name="Mondo S.J."/>
            <person name="Dannebaum R.O."/>
            <person name="Kuo R.C."/>
            <person name="Labutti K."/>
            <person name="Haridas S."/>
            <person name="Kuo A."/>
            <person name="Salamov A."/>
            <person name="Ahrendt S.R."/>
            <person name="Lipzen A."/>
            <person name="Sullivan W."/>
            <person name="Andreopoulos W.B."/>
            <person name="Clum A."/>
            <person name="Lindquist E."/>
            <person name="Daum C."/>
            <person name="Ramamoorthy G.K."/>
            <person name="Gryganskyi A."/>
            <person name="Culley D."/>
            <person name="Magnuson J.K."/>
            <person name="James T.Y."/>
            <person name="O'Malley M.A."/>
            <person name="Stajich J.E."/>
            <person name="Spatafora J.W."/>
            <person name="Visel A."/>
            <person name="Grigoriev I.V."/>
        </authorList>
    </citation>
    <scope>NUCLEOTIDE SEQUENCE [LARGE SCALE GENOMIC DNA]</scope>
    <source>
        <strain evidence="2 3">NRRL 3116</strain>
    </source>
</reference>
<gene>
    <name evidence="2" type="ORF">BCR41DRAFT_393228</name>
</gene>
<feature type="compositionally biased region" description="Basic and acidic residues" evidence="1">
    <location>
        <begin position="29"/>
        <end position="38"/>
    </location>
</feature>
<accession>A0A1Y2GWD7</accession>
<dbReference type="GeneID" id="33570377"/>
<feature type="region of interest" description="Disordered" evidence="1">
    <location>
        <begin position="1"/>
        <end position="50"/>
    </location>
</feature>
<protein>
    <submittedName>
        <fullName evidence="2">Uncharacterized protein</fullName>
    </submittedName>
</protein>
<dbReference type="RefSeq" id="XP_021884379.1">
    <property type="nucleotide sequence ID" value="XM_022028534.1"/>
</dbReference>
<evidence type="ECO:0000313" key="2">
    <source>
        <dbReference type="EMBL" id="ORZ26616.1"/>
    </source>
</evidence>
<dbReference type="InParanoid" id="A0A1Y2GWD7"/>
<keyword evidence="3" id="KW-1185">Reference proteome</keyword>
<dbReference type="Proteomes" id="UP000193648">
    <property type="component" value="Unassembled WGS sequence"/>
</dbReference>
<evidence type="ECO:0000256" key="1">
    <source>
        <dbReference type="SAM" id="MobiDB-lite"/>
    </source>
</evidence>
<dbReference type="EMBL" id="MCFF01000006">
    <property type="protein sequence ID" value="ORZ26616.1"/>
    <property type="molecule type" value="Genomic_DNA"/>
</dbReference>
<sequence>MVDDNKKNSNARQTGRYPELSHPLSQATRVDDDGKGQNDNEAGSNDDGSVVVPPLLRVRIIQANRQLSIRTRALYHSKQQRPHCYMRKQNSASFSSTGWYFFNQLTTTTIHTADTTISSVDAFSMFLLEDILERTK</sequence>
<name>A0A1Y2GWD7_9FUNG</name>
<dbReference type="AlphaFoldDB" id="A0A1Y2GWD7"/>
<proteinExistence type="predicted"/>
<comment type="caution">
    <text evidence="2">The sequence shown here is derived from an EMBL/GenBank/DDBJ whole genome shotgun (WGS) entry which is preliminary data.</text>
</comment>
<evidence type="ECO:0000313" key="3">
    <source>
        <dbReference type="Proteomes" id="UP000193648"/>
    </source>
</evidence>